<dbReference type="Pfam" id="PF00629">
    <property type="entry name" value="MAM"/>
    <property type="match status" value="1"/>
</dbReference>
<gene>
    <name evidence="16" type="primary">MDGA1</name>
</gene>
<dbReference type="CDD" id="cd06263">
    <property type="entry name" value="MAM"/>
    <property type="match status" value="1"/>
</dbReference>
<organism evidence="15 16">
    <name type="scientific">Python bivittatus</name>
    <name type="common">Burmese python</name>
    <name type="synonym">Python molurus bivittatus</name>
    <dbReference type="NCBI Taxonomy" id="176946"/>
    <lineage>
        <taxon>Eukaryota</taxon>
        <taxon>Metazoa</taxon>
        <taxon>Chordata</taxon>
        <taxon>Craniata</taxon>
        <taxon>Vertebrata</taxon>
        <taxon>Euteleostomi</taxon>
        <taxon>Lepidosauria</taxon>
        <taxon>Squamata</taxon>
        <taxon>Bifurcata</taxon>
        <taxon>Unidentata</taxon>
        <taxon>Episquamata</taxon>
        <taxon>Toxicofera</taxon>
        <taxon>Serpentes</taxon>
        <taxon>Henophidia</taxon>
        <taxon>Pythonidae</taxon>
        <taxon>Python</taxon>
    </lineage>
</organism>
<evidence type="ECO:0000256" key="1">
    <source>
        <dbReference type="ARBA" id="ARBA00004609"/>
    </source>
</evidence>
<evidence type="ECO:0000256" key="8">
    <source>
        <dbReference type="ARBA" id="ARBA00023180"/>
    </source>
</evidence>
<dbReference type="FunFam" id="2.60.40.10:FF:000165">
    <property type="entry name" value="MAM domain containing glycosylphosphatidylinositol anchor 2"/>
    <property type="match status" value="1"/>
</dbReference>
<keyword evidence="6" id="KW-0472">Membrane</keyword>
<dbReference type="FunFam" id="2.60.40.10:FF:000243">
    <property type="entry name" value="MAM domain-containing glycosylphosphatidylinositol anchor protein 1"/>
    <property type="match status" value="1"/>
</dbReference>
<dbReference type="InterPro" id="IPR036179">
    <property type="entry name" value="Ig-like_dom_sf"/>
</dbReference>
<evidence type="ECO:0000259" key="14">
    <source>
        <dbReference type="PROSITE" id="PS50853"/>
    </source>
</evidence>
<dbReference type="SMART" id="SM00408">
    <property type="entry name" value="IGc2"/>
    <property type="match status" value="5"/>
</dbReference>
<evidence type="ECO:0000256" key="3">
    <source>
        <dbReference type="ARBA" id="ARBA00022622"/>
    </source>
</evidence>
<keyword evidence="7" id="KW-1015">Disulfide bond</keyword>
<feature type="domain" description="Ig-like" evidence="13">
    <location>
        <begin position="349"/>
        <end position="441"/>
    </location>
</feature>
<keyword evidence="8" id="KW-0325">Glycoprotein</keyword>
<dbReference type="InterPro" id="IPR050958">
    <property type="entry name" value="Cell_Adh-Cytoskel_Orgn"/>
</dbReference>
<dbReference type="FunFam" id="2.60.40.10:FF:000303">
    <property type="entry name" value="MAM domain containing glycosylphosphatidylinositol anchor 1"/>
    <property type="match status" value="1"/>
</dbReference>
<evidence type="ECO:0000256" key="9">
    <source>
        <dbReference type="ARBA" id="ARBA00023288"/>
    </source>
</evidence>
<dbReference type="SUPFAM" id="SSF49899">
    <property type="entry name" value="Concanavalin A-like lectins/glucanases"/>
    <property type="match status" value="1"/>
</dbReference>
<evidence type="ECO:0000256" key="2">
    <source>
        <dbReference type="ARBA" id="ARBA00022475"/>
    </source>
</evidence>
<keyword evidence="2" id="KW-1003">Cell membrane</keyword>
<evidence type="ECO:0000256" key="11">
    <source>
        <dbReference type="SAM" id="SignalP"/>
    </source>
</evidence>
<dbReference type="Pfam" id="PF13927">
    <property type="entry name" value="Ig_3"/>
    <property type="match status" value="5"/>
</dbReference>
<protein>
    <submittedName>
        <fullName evidence="16">MAM domain-containing glycosylphosphatidylinositol anchor protein 1 isoform X7</fullName>
    </submittedName>
</protein>
<dbReference type="GO" id="GO:0007156">
    <property type="term" value="P:homophilic cell adhesion via plasma membrane adhesion molecules"/>
    <property type="evidence" value="ECO:0007669"/>
    <property type="project" value="TreeGrafter"/>
</dbReference>
<comment type="subcellular location">
    <subcellularLocation>
        <location evidence="1">Cell membrane</location>
        <topology evidence="1">Lipid-anchor</topology>
        <topology evidence="1">GPI-anchor</topology>
    </subcellularLocation>
</comment>
<dbReference type="GO" id="GO:0098552">
    <property type="term" value="C:side of membrane"/>
    <property type="evidence" value="ECO:0007669"/>
    <property type="project" value="UniProtKB-KW"/>
</dbReference>
<dbReference type="Gene3D" id="2.60.40.10">
    <property type="entry name" value="Immunoglobulins"/>
    <property type="match status" value="6"/>
</dbReference>
<feature type="signal peptide" evidence="11">
    <location>
        <begin position="1"/>
        <end position="18"/>
    </location>
</feature>
<keyword evidence="10" id="KW-0393">Immunoglobulin domain</keyword>
<feature type="domain" description="MAM" evidence="12">
    <location>
        <begin position="653"/>
        <end position="817"/>
    </location>
</feature>
<dbReference type="GO" id="GO:0050808">
    <property type="term" value="P:synapse organization"/>
    <property type="evidence" value="ECO:0007669"/>
    <property type="project" value="TreeGrafter"/>
</dbReference>
<dbReference type="PANTHER" id="PTHR45080:SF32">
    <property type="entry name" value="MAM DOMAIN CONTAINING GLYCOSYLPHOSPHATIDYLINOSITOL ANCHOR 1"/>
    <property type="match status" value="1"/>
</dbReference>
<dbReference type="PANTHER" id="PTHR45080">
    <property type="entry name" value="CONTACTIN 5"/>
    <property type="match status" value="1"/>
</dbReference>
<evidence type="ECO:0000256" key="10">
    <source>
        <dbReference type="ARBA" id="ARBA00023319"/>
    </source>
</evidence>
<dbReference type="InterPro" id="IPR013783">
    <property type="entry name" value="Ig-like_fold"/>
</dbReference>
<keyword evidence="15" id="KW-1185">Reference proteome</keyword>
<dbReference type="FunFam" id="2.60.120.200:FF:000019">
    <property type="entry name" value="MAM domain containing glycosylphosphatidylinositol anchor 2"/>
    <property type="match status" value="1"/>
</dbReference>
<dbReference type="PRINTS" id="PR00020">
    <property type="entry name" value="MAMDOMAIN"/>
</dbReference>
<dbReference type="PROSITE" id="PS50060">
    <property type="entry name" value="MAM_2"/>
    <property type="match status" value="1"/>
</dbReference>
<dbReference type="CTD" id="266727"/>
<evidence type="ECO:0000313" key="16">
    <source>
        <dbReference type="RefSeq" id="XP_025020465.1"/>
    </source>
</evidence>
<evidence type="ECO:0000259" key="13">
    <source>
        <dbReference type="PROSITE" id="PS50835"/>
    </source>
</evidence>
<accession>A0A9F5MR18</accession>
<evidence type="ECO:0000256" key="5">
    <source>
        <dbReference type="ARBA" id="ARBA00022737"/>
    </source>
</evidence>
<feature type="domain" description="Fibronectin type-III" evidence="14">
    <location>
        <begin position="546"/>
        <end position="645"/>
    </location>
</feature>
<dbReference type="FunFam" id="2.60.40.10:FF:000240">
    <property type="entry name" value="MAM domain containing glycosylphosphatidylinositol anchor 1"/>
    <property type="match status" value="1"/>
</dbReference>
<dbReference type="InterPro" id="IPR000998">
    <property type="entry name" value="MAM_dom"/>
</dbReference>
<dbReference type="SUPFAM" id="SSF49265">
    <property type="entry name" value="Fibronectin type III"/>
    <property type="match status" value="1"/>
</dbReference>
<keyword evidence="4 11" id="KW-0732">Signal</keyword>
<evidence type="ECO:0000256" key="6">
    <source>
        <dbReference type="ARBA" id="ARBA00023136"/>
    </source>
</evidence>
<dbReference type="PROSITE" id="PS50835">
    <property type="entry name" value="IG_LIKE"/>
    <property type="match status" value="5"/>
</dbReference>
<dbReference type="GO" id="GO:0030424">
    <property type="term" value="C:axon"/>
    <property type="evidence" value="ECO:0007669"/>
    <property type="project" value="TreeGrafter"/>
</dbReference>
<evidence type="ECO:0000256" key="4">
    <source>
        <dbReference type="ARBA" id="ARBA00022729"/>
    </source>
</evidence>
<name>A0A9F5MR18_PYTBI</name>
<dbReference type="Gene3D" id="2.60.120.200">
    <property type="match status" value="1"/>
</dbReference>
<evidence type="ECO:0000313" key="15">
    <source>
        <dbReference type="Proteomes" id="UP000695026"/>
    </source>
</evidence>
<feature type="domain" description="Ig-like" evidence="13">
    <location>
        <begin position="24"/>
        <end position="123"/>
    </location>
</feature>
<keyword evidence="5" id="KW-0677">Repeat</keyword>
<proteinExistence type="predicted"/>
<dbReference type="RefSeq" id="XP_025020465.1">
    <property type="nucleotide sequence ID" value="XM_025164697.1"/>
</dbReference>
<dbReference type="InterPro" id="IPR013320">
    <property type="entry name" value="ConA-like_dom_sf"/>
</dbReference>
<reference evidence="16" key="1">
    <citation type="submission" date="2025-08" db="UniProtKB">
        <authorList>
            <consortium name="RefSeq"/>
        </authorList>
    </citation>
    <scope>IDENTIFICATION</scope>
    <source>
        <tissue evidence="16">Liver</tissue>
    </source>
</reference>
<feature type="chain" id="PRO_5039930393" evidence="11">
    <location>
        <begin position="19"/>
        <end position="911"/>
    </location>
</feature>
<dbReference type="InterPro" id="IPR003961">
    <property type="entry name" value="FN3_dom"/>
</dbReference>
<feature type="domain" description="Ig-like" evidence="13">
    <location>
        <begin position="248"/>
        <end position="342"/>
    </location>
</feature>
<dbReference type="SMART" id="SM00409">
    <property type="entry name" value="IG"/>
    <property type="match status" value="5"/>
</dbReference>
<dbReference type="CDD" id="cd00096">
    <property type="entry name" value="Ig"/>
    <property type="match status" value="2"/>
</dbReference>
<dbReference type="GO" id="GO:0005886">
    <property type="term" value="C:plasma membrane"/>
    <property type="evidence" value="ECO:0007669"/>
    <property type="project" value="UniProtKB-SubCell"/>
</dbReference>
<dbReference type="GO" id="GO:0043025">
    <property type="term" value="C:neuronal cell body"/>
    <property type="evidence" value="ECO:0007669"/>
    <property type="project" value="TreeGrafter"/>
</dbReference>
<dbReference type="PROSITE" id="PS50853">
    <property type="entry name" value="FN3"/>
    <property type="match status" value="1"/>
</dbReference>
<dbReference type="InterPro" id="IPR036116">
    <property type="entry name" value="FN3_sf"/>
</dbReference>
<evidence type="ECO:0000256" key="7">
    <source>
        <dbReference type="ARBA" id="ARBA00023157"/>
    </source>
</evidence>
<dbReference type="InterPro" id="IPR003599">
    <property type="entry name" value="Ig_sub"/>
</dbReference>
<sequence length="911" mass="103666">METLWLVFISLVPVYIRGQGVYAPAQAQIIHAGQACVVKEDNISERVYTIREGDTLVLQCLVTGHPRPQVRWTKTAGSASDKFQETSVLNETLLIEKIQRLQGGRYYCKAENGVGVPAIKSIRVDVQYLDKPVLTVHQTISDVRGSFYHEKTVFLRCTVSSNPPARFIWRRGSETLSHSQDNGVDIYEPLYTEGETKVLKLKNLRPHDYASYTCQVSVRNVCGIPDKTVTFELTNTTAMKNATFQITPDVIKESETIQLGQDLKLSCHVDAVPQEKVFYFWYKNGKLAKFSDRVVVIKNDPELPPVTSSLEIIDLRFTDYGTYLCVASFQGAPIPDLSVEVNISSETVPPTIMVPKGQSIITVREDSKADLQCEVRGKPKPPIIWSRVDKEAPMPSGTMTVETNDGKLHFEKVTQKMSGIYKCQTARYNGFNIRPREALVQLNVQFSPVVEPIFQDIRQAMGRSVTLRCTMLKGSPMKVATAVWRFNGSLLTVPPTEQQDYSEYRVDSVSRETSGSYECSISNDVGVAVCKFQVSAKAYNPEFYYDTPNPTRKQSKNYSYVLQWTQKEPDAVDPILSYRLDVRQLNHRDLPPKSISVRKMEKGMLQEYLLTDLKVPQSYEVRLTPITRFGMGDMASRIIRYIEPISYPNPVGNTCHFEDEKICGYIQDTTDNFDWIRQSSLTHDPKRTANTGPTMDFSGTPEGYYMFIEASAPRVKDDKARLISPTYNMTARFCVSFYYHMYGKHIGSLNLLVHVKNKQPTQALSLKGDKGNMWQQVHVPINPAGPFQIIFEGVRGTGSEGDIAIDDVTLKKGDCPRKPIVPNKGIDYSTHFWDIFKYDKHCLHCLVQVINKNVEKYRSRTQVCDMDNTCPPRVIWHFSKVMNKGSTDHHQVLQYYVFYIYMEIKLIDRHF</sequence>
<dbReference type="SUPFAM" id="SSF48726">
    <property type="entry name" value="Immunoglobulin"/>
    <property type="match status" value="5"/>
</dbReference>
<dbReference type="GeneID" id="103051567"/>
<dbReference type="Proteomes" id="UP000695026">
    <property type="component" value="Unplaced"/>
</dbReference>
<dbReference type="InterPro" id="IPR003598">
    <property type="entry name" value="Ig_sub2"/>
</dbReference>
<feature type="domain" description="Ig-like" evidence="13">
    <location>
        <begin position="132"/>
        <end position="230"/>
    </location>
</feature>
<keyword evidence="3" id="KW-0336">GPI-anchor</keyword>
<dbReference type="SMART" id="SM00137">
    <property type="entry name" value="MAM"/>
    <property type="match status" value="1"/>
</dbReference>
<dbReference type="InterPro" id="IPR007110">
    <property type="entry name" value="Ig-like_dom"/>
</dbReference>
<dbReference type="GO" id="GO:0008046">
    <property type="term" value="F:axon guidance receptor activity"/>
    <property type="evidence" value="ECO:0007669"/>
    <property type="project" value="TreeGrafter"/>
</dbReference>
<dbReference type="AlphaFoldDB" id="A0A9F5MR18"/>
<feature type="domain" description="Ig-like" evidence="13">
    <location>
        <begin position="448"/>
        <end position="535"/>
    </location>
</feature>
<evidence type="ECO:0000259" key="12">
    <source>
        <dbReference type="PROSITE" id="PS50060"/>
    </source>
</evidence>
<keyword evidence="9" id="KW-0449">Lipoprotein</keyword>